<dbReference type="Pfam" id="PF00873">
    <property type="entry name" value="ACR_tran"/>
    <property type="match status" value="1"/>
</dbReference>
<accession>A0A913YNN9</accession>
<dbReference type="RefSeq" id="XP_028516759.1">
    <property type="nucleotide sequence ID" value="XM_028660958.1"/>
</dbReference>
<dbReference type="GO" id="GO:0005886">
    <property type="term" value="C:plasma membrane"/>
    <property type="evidence" value="ECO:0007669"/>
    <property type="project" value="TreeGrafter"/>
</dbReference>
<keyword evidence="1" id="KW-0472">Membrane</keyword>
<dbReference type="EnsemblMetazoa" id="XM_028660958.1">
    <property type="protein sequence ID" value="XP_028516759.1"/>
    <property type="gene ID" value="LOC114575648"/>
</dbReference>
<dbReference type="PANTHER" id="PTHR32063:SF24">
    <property type="entry name" value="CATION EFFLUX SYSTEM (ACRB_ACRD_ACRF FAMILY)"/>
    <property type="match status" value="1"/>
</dbReference>
<reference evidence="2" key="1">
    <citation type="submission" date="2022-11" db="UniProtKB">
        <authorList>
            <consortium name="EnsemblMetazoa"/>
        </authorList>
    </citation>
    <scope>IDENTIFICATION</scope>
</reference>
<feature type="transmembrane region" description="Helical" evidence="1">
    <location>
        <begin position="65"/>
        <end position="88"/>
    </location>
</feature>
<dbReference type="OMA" id="MIAYIQQ"/>
<dbReference type="AlphaFoldDB" id="A0A913YNN9"/>
<sequence length="127" mass="13220">MIGGVFSLWFRGMPFSVSAAIGFIALSGIAVLNGQVLVSAIQAIRDQGAPLLEAVTVAARQRLRPVLATAITDAVGFLPMAISTGVGAEVQRPLATVVIGGVVTTTLLTLLVLPVLYFRLSNRNSES</sequence>
<dbReference type="GeneID" id="114575648"/>
<feature type="transmembrane region" description="Helical" evidence="1">
    <location>
        <begin position="20"/>
        <end position="44"/>
    </location>
</feature>
<dbReference type="InterPro" id="IPR001036">
    <property type="entry name" value="Acrflvin-R"/>
</dbReference>
<proteinExistence type="predicted"/>
<evidence type="ECO:0000313" key="3">
    <source>
        <dbReference type="Proteomes" id="UP000887567"/>
    </source>
</evidence>
<dbReference type="OrthoDB" id="5875992at2759"/>
<dbReference type="GO" id="GO:0042910">
    <property type="term" value="F:xenobiotic transmembrane transporter activity"/>
    <property type="evidence" value="ECO:0007669"/>
    <property type="project" value="TreeGrafter"/>
</dbReference>
<dbReference type="SUPFAM" id="SSF82866">
    <property type="entry name" value="Multidrug efflux transporter AcrB transmembrane domain"/>
    <property type="match status" value="1"/>
</dbReference>
<name>A0A913YNN9_EXADI</name>
<keyword evidence="1" id="KW-1133">Transmembrane helix</keyword>
<dbReference type="PANTHER" id="PTHR32063">
    <property type="match status" value="1"/>
</dbReference>
<evidence type="ECO:0000256" key="1">
    <source>
        <dbReference type="SAM" id="Phobius"/>
    </source>
</evidence>
<organism evidence="2 3">
    <name type="scientific">Exaiptasia diaphana</name>
    <name type="common">Tropical sea anemone</name>
    <name type="synonym">Aiptasia pulchella</name>
    <dbReference type="NCBI Taxonomy" id="2652724"/>
    <lineage>
        <taxon>Eukaryota</taxon>
        <taxon>Metazoa</taxon>
        <taxon>Cnidaria</taxon>
        <taxon>Anthozoa</taxon>
        <taxon>Hexacorallia</taxon>
        <taxon>Actiniaria</taxon>
        <taxon>Aiptasiidae</taxon>
        <taxon>Exaiptasia</taxon>
    </lineage>
</organism>
<dbReference type="KEGG" id="epa:114575648"/>
<protein>
    <submittedName>
        <fullName evidence="2">Uncharacterized protein</fullName>
    </submittedName>
</protein>
<dbReference type="Proteomes" id="UP000887567">
    <property type="component" value="Unplaced"/>
</dbReference>
<dbReference type="Gene3D" id="1.20.1640.10">
    <property type="entry name" value="Multidrug efflux transporter AcrB transmembrane domain"/>
    <property type="match status" value="1"/>
</dbReference>
<feature type="transmembrane region" description="Helical" evidence="1">
    <location>
        <begin position="94"/>
        <end position="118"/>
    </location>
</feature>
<keyword evidence="3" id="KW-1185">Reference proteome</keyword>
<evidence type="ECO:0000313" key="2">
    <source>
        <dbReference type="EnsemblMetazoa" id="XP_028516759.1"/>
    </source>
</evidence>
<keyword evidence="1" id="KW-0812">Transmembrane</keyword>